<dbReference type="Proteomes" id="UP000008144">
    <property type="component" value="Unassembled WGS sequence"/>
</dbReference>
<sequence length="403" mass="44583">MASPSDFLSLNASPARIKKGKLFKNGKVFRRGMSLHGPLPVCTFGPKASTCPDVSPREYEMDPNDQKLKWSKPPESVLVIKRLDTETNKQFVSLVTWLMTTLKMIVFVESKLLDDTNLKGMQDFFPVYKKLKTNYSTNDIDMVICLGGDGTLLYAASLFQSSMPPVIAFHSGSLGFITSHKFENYQDTIQNVRSGNAILMLRSRLRCCIYRESVNGSLNDGMEGKETHNDKPNSYLCLNEVVVNRGQSQYLCNIDLFLEGRRITSVQGDGLIISTPTGSTAYAVAAGASMVHPNVPAIMVTPICPHSLSFRPIIVPAGAELKFTVSDNARGPASVSFDGRPSIDIMKGDFVTVRTSVHPTPCVCRSNPFDDWFDSLSECLHWNSRRIQKDLVLSAQDLSSLYS</sequence>
<keyword evidence="10" id="KW-1185">Reference proteome</keyword>
<gene>
    <name evidence="9" type="primary">LOC100181174</name>
</gene>
<evidence type="ECO:0000256" key="4">
    <source>
        <dbReference type="ARBA" id="ARBA00022741"/>
    </source>
</evidence>
<dbReference type="GO" id="GO:0005524">
    <property type="term" value="F:ATP binding"/>
    <property type="evidence" value="ECO:0007669"/>
    <property type="project" value="UniProtKB-KW"/>
</dbReference>
<dbReference type="InterPro" id="IPR017438">
    <property type="entry name" value="ATP-NAD_kinase_N"/>
</dbReference>
<evidence type="ECO:0000313" key="10">
    <source>
        <dbReference type="Proteomes" id="UP000008144"/>
    </source>
</evidence>
<dbReference type="SUPFAM" id="SSF111331">
    <property type="entry name" value="NAD kinase/diacylglycerol kinase-like"/>
    <property type="match status" value="1"/>
</dbReference>
<reference evidence="9" key="2">
    <citation type="submission" date="2025-08" db="UniProtKB">
        <authorList>
            <consortium name="Ensembl"/>
        </authorList>
    </citation>
    <scope>IDENTIFICATION</scope>
</reference>
<keyword evidence="4" id="KW-0547">Nucleotide-binding</keyword>
<dbReference type="HAMAP" id="MF_00361">
    <property type="entry name" value="NAD_kinase"/>
    <property type="match status" value="1"/>
</dbReference>
<dbReference type="InterPro" id="IPR016064">
    <property type="entry name" value="NAD/diacylglycerol_kinase_sf"/>
</dbReference>
<keyword evidence="6" id="KW-0067">ATP-binding</keyword>
<keyword evidence="3" id="KW-0808">Transferase</keyword>
<evidence type="ECO:0000313" key="9">
    <source>
        <dbReference type="Ensembl" id="ENSCINP00000010957.3"/>
    </source>
</evidence>
<evidence type="ECO:0000256" key="1">
    <source>
        <dbReference type="ARBA" id="ARBA00010995"/>
    </source>
</evidence>
<dbReference type="Pfam" id="PF01513">
    <property type="entry name" value="NAD_kinase"/>
    <property type="match status" value="1"/>
</dbReference>
<dbReference type="Gene3D" id="3.40.50.10330">
    <property type="entry name" value="Probable inorganic polyphosphate/atp-NAD kinase, domain 1"/>
    <property type="match status" value="1"/>
</dbReference>
<evidence type="ECO:0000256" key="6">
    <source>
        <dbReference type="ARBA" id="ARBA00022840"/>
    </source>
</evidence>
<dbReference type="STRING" id="7719.ENSCINP00000010957"/>
<evidence type="ECO:0000256" key="7">
    <source>
        <dbReference type="ARBA" id="ARBA00022857"/>
    </source>
</evidence>
<dbReference type="GO" id="GO:0006741">
    <property type="term" value="P:NADP+ biosynthetic process"/>
    <property type="evidence" value="ECO:0000318"/>
    <property type="project" value="GO_Central"/>
</dbReference>
<protein>
    <recommendedName>
        <fullName evidence="2">NAD(+) kinase</fullName>
        <ecNumber evidence="2">2.7.1.23</ecNumber>
    </recommendedName>
</protein>
<dbReference type="Gene3D" id="2.60.200.30">
    <property type="entry name" value="Probable inorganic polyphosphate/atp-NAD kinase, domain 2"/>
    <property type="match status" value="1"/>
</dbReference>
<reference evidence="9" key="3">
    <citation type="submission" date="2025-09" db="UniProtKB">
        <authorList>
            <consortium name="Ensembl"/>
        </authorList>
    </citation>
    <scope>IDENTIFICATION</scope>
</reference>
<dbReference type="PANTHER" id="PTHR20275">
    <property type="entry name" value="NAD KINASE"/>
    <property type="match status" value="1"/>
</dbReference>
<dbReference type="HOGENOM" id="CLU_008831_10_3_1"/>
<keyword evidence="7" id="KW-0521">NADP</keyword>
<evidence type="ECO:0000256" key="8">
    <source>
        <dbReference type="ARBA" id="ARBA00023027"/>
    </source>
</evidence>
<dbReference type="InParanoid" id="F7B670"/>
<dbReference type="Pfam" id="PF20143">
    <property type="entry name" value="NAD_kinase_C"/>
    <property type="match status" value="1"/>
</dbReference>
<dbReference type="OMA" id="QYLCNID"/>
<dbReference type="GO" id="GO:0019674">
    <property type="term" value="P:NAD+ metabolic process"/>
    <property type="evidence" value="ECO:0007669"/>
    <property type="project" value="InterPro"/>
</dbReference>
<dbReference type="FunFam" id="2.60.200.30:FF:000009">
    <property type="entry name" value="Poly(P)/ATP NAD kinase"/>
    <property type="match status" value="1"/>
</dbReference>
<evidence type="ECO:0000256" key="3">
    <source>
        <dbReference type="ARBA" id="ARBA00022679"/>
    </source>
</evidence>
<dbReference type="FunCoup" id="F7B670">
    <property type="interactions" value="155"/>
</dbReference>
<dbReference type="GO" id="GO:0003951">
    <property type="term" value="F:NAD+ kinase activity"/>
    <property type="evidence" value="ECO:0000318"/>
    <property type="project" value="GO_Central"/>
</dbReference>
<dbReference type="InterPro" id="IPR002504">
    <property type="entry name" value="NADK"/>
</dbReference>
<dbReference type="PANTHER" id="PTHR20275:SF0">
    <property type="entry name" value="NAD KINASE"/>
    <property type="match status" value="1"/>
</dbReference>
<proteinExistence type="inferred from homology"/>
<reference evidence="10" key="1">
    <citation type="journal article" date="2002" name="Science">
        <title>The draft genome of Ciona intestinalis: insights into chordate and vertebrate origins.</title>
        <authorList>
            <person name="Dehal P."/>
            <person name="Satou Y."/>
            <person name="Campbell R.K."/>
            <person name="Chapman J."/>
            <person name="Degnan B."/>
            <person name="De Tomaso A."/>
            <person name="Davidson B."/>
            <person name="Di Gregorio A."/>
            <person name="Gelpke M."/>
            <person name="Goodstein D.M."/>
            <person name="Harafuji N."/>
            <person name="Hastings K.E."/>
            <person name="Ho I."/>
            <person name="Hotta K."/>
            <person name="Huang W."/>
            <person name="Kawashima T."/>
            <person name="Lemaire P."/>
            <person name="Martinez D."/>
            <person name="Meinertzhagen I.A."/>
            <person name="Necula S."/>
            <person name="Nonaka M."/>
            <person name="Putnam N."/>
            <person name="Rash S."/>
            <person name="Saiga H."/>
            <person name="Satake M."/>
            <person name="Terry A."/>
            <person name="Yamada L."/>
            <person name="Wang H.G."/>
            <person name="Awazu S."/>
            <person name="Azumi K."/>
            <person name="Boore J."/>
            <person name="Branno M."/>
            <person name="Chin-Bow S."/>
            <person name="DeSantis R."/>
            <person name="Doyle S."/>
            <person name="Francino P."/>
            <person name="Keys D.N."/>
            <person name="Haga S."/>
            <person name="Hayashi H."/>
            <person name="Hino K."/>
            <person name="Imai K.S."/>
            <person name="Inaba K."/>
            <person name="Kano S."/>
            <person name="Kobayashi K."/>
            <person name="Kobayashi M."/>
            <person name="Lee B.I."/>
            <person name="Makabe K.W."/>
            <person name="Manohar C."/>
            <person name="Matassi G."/>
            <person name="Medina M."/>
            <person name="Mochizuki Y."/>
            <person name="Mount S."/>
            <person name="Morishita T."/>
            <person name="Miura S."/>
            <person name="Nakayama A."/>
            <person name="Nishizaka S."/>
            <person name="Nomoto H."/>
            <person name="Ohta F."/>
            <person name="Oishi K."/>
            <person name="Rigoutsos I."/>
            <person name="Sano M."/>
            <person name="Sasaki A."/>
            <person name="Sasakura Y."/>
            <person name="Shoguchi E."/>
            <person name="Shin-i T."/>
            <person name="Spagnuolo A."/>
            <person name="Stainier D."/>
            <person name="Suzuki M.M."/>
            <person name="Tassy O."/>
            <person name="Takatori N."/>
            <person name="Tokuoka M."/>
            <person name="Yagi K."/>
            <person name="Yoshizaki F."/>
            <person name="Wada S."/>
            <person name="Zhang C."/>
            <person name="Hyatt P.D."/>
            <person name="Larimer F."/>
            <person name="Detter C."/>
            <person name="Doggett N."/>
            <person name="Glavina T."/>
            <person name="Hawkins T."/>
            <person name="Richardson P."/>
            <person name="Lucas S."/>
            <person name="Kohara Y."/>
            <person name="Levine M."/>
            <person name="Satoh N."/>
            <person name="Rokhsar D.S."/>
        </authorList>
    </citation>
    <scope>NUCLEOTIDE SEQUENCE [LARGE SCALE GENOMIC DNA]</scope>
</reference>
<dbReference type="AlphaFoldDB" id="F7B670"/>
<dbReference type="EC" id="2.7.1.23" evidence="2"/>
<name>F7B670_CIOIN</name>
<dbReference type="GeneTree" id="ENSGT00940000169386"/>
<keyword evidence="5" id="KW-0418">Kinase</keyword>
<evidence type="ECO:0000256" key="2">
    <source>
        <dbReference type="ARBA" id="ARBA00012120"/>
    </source>
</evidence>
<evidence type="ECO:0000256" key="5">
    <source>
        <dbReference type="ARBA" id="ARBA00022777"/>
    </source>
</evidence>
<dbReference type="Ensembl" id="ENSCINT00000010957.3">
    <property type="protein sequence ID" value="ENSCINP00000010957.3"/>
    <property type="gene ID" value="ENSCING00000005331.3"/>
</dbReference>
<keyword evidence="8" id="KW-0520">NAD</keyword>
<accession>F7B670</accession>
<dbReference type="InterPro" id="IPR017437">
    <property type="entry name" value="ATP-NAD_kinase_PpnK-typ_C"/>
</dbReference>
<comment type="similarity">
    <text evidence="1">Belongs to the NAD kinase family.</text>
</comment>
<organism evidence="9 10">
    <name type="scientific">Ciona intestinalis</name>
    <name type="common">Transparent sea squirt</name>
    <name type="synonym">Ascidia intestinalis</name>
    <dbReference type="NCBI Taxonomy" id="7719"/>
    <lineage>
        <taxon>Eukaryota</taxon>
        <taxon>Metazoa</taxon>
        <taxon>Chordata</taxon>
        <taxon>Tunicata</taxon>
        <taxon>Ascidiacea</taxon>
        <taxon>Phlebobranchia</taxon>
        <taxon>Cionidae</taxon>
        <taxon>Ciona</taxon>
    </lineage>
</organism>